<dbReference type="EMBL" id="QGKY02000094">
    <property type="protein sequence ID" value="KAF2603736.1"/>
    <property type="molecule type" value="Genomic_DNA"/>
</dbReference>
<organism evidence="1">
    <name type="scientific">Brassica cretica</name>
    <name type="common">Mustard</name>
    <dbReference type="NCBI Taxonomy" id="69181"/>
    <lineage>
        <taxon>Eukaryota</taxon>
        <taxon>Viridiplantae</taxon>
        <taxon>Streptophyta</taxon>
        <taxon>Embryophyta</taxon>
        <taxon>Tracheophyta</taxon>
        <taxon>Spermatophyta</taxon>
        <taxon>Magnoliopsida</taxon>
        <taxon>eudicotyledons</taxon>
        <taxon>Gunneridae</taxon>
        <taxon>Pentapetalae</taxon>
        <taxon>rosids</taxon>
        <taxon>malvids</taxon>
        <taxon>Brassicales</taxon>
        <taxon>Brassicaceae</taxon>
        <taxon>Brassiceae</taxon>
        <taxon>Brassica</taxon>
    </lineage>
</organism>
<comment type="caution">
    <text evidence="1">The sequence shown here is derived from an EMBL/GenBank/DDBJ whole genome shotgun (WGS) entry which is preliminary data.</text>
</comment>
<protein>
    <submittedName>
        <fullName evidence="1">Uncharacterized protein</fullName>
    </submittedName>
</protein>
<gene>
    <name evidence="2" type="ORF">F2Q69_00014440</name>
    <name evidence="1" type="ORF">F2Q70_00026421</name>
</gene>
<reference evidence="1" key="1">
    <citation type="submission" date="2019-12" db="EMBL/GenBank/DDBJ databases">
        <title>Genome sequencing and annotation of Brassica cretica.</title>
        <authorList>
            <person name="Studholme D.J."/>
            <person name="Sarris P.F."/>
        </authorList>
    </citation>
    <scope>NUCLEOTIDE SEQUENCE</scope>
    <source>
        <strain evidence="1">PFS-102/07</strain>
        <tissue evidence="1">Leaf</tissue>
    </source>
</reference>
<evidence type="ECO:0000313" key="1">
    <source>
        <dbReference type="EMBL" id="KAF2603736.1"/>
    </source>
</evidence>
<reference evidence="2" key="2">
    <citation type="submission" date="2019-12" db="EMBL/GenBank/DDBJ databases">
        <title>Genome sequencing and annotation of Brassica cretica.</title>
        <authorList>
            <person name="Studholme D.J."/>
            <person name="Sarris P."/>
        </authorList>
    </citation>
    <scope>NUCLEOTIDE SEQUENCE</scope>
    <source>
        <strain evidence="2">PFS-109/04</strain>
        <tissue evidence="2">Leaf</tissue>
    </source>
</reference>
<sequence>MGFWCGEEGDVWVGSIEGLWRNERAIPANFSVDEDGIGNRFPWKIEEIWKLNKSDLDFNHLQDEIAQITRYDF</sequence>
<dbReference type="EMBL" id="QGKX02000996">
    <property type="protein sequence ID" value="KAF3555680.1"/>
    <property type="molecule type" value="Genomic_DNA"/>
</dbReference>
<evidence type="ECO:0000313" key="2">
    <source>
        <dbReference type="EMBL" id="KAF3555680.1"/>
    </source>
</evidence>
<dbReference type="AlphaFoldDB" id="A0A8S9LEF6"/>
<name>A0A8S9LEF6_BRACR</name>
<accession>A0A8S9LEF6</accession>
<proteinExistence type="predicted"/>
<dbReference type="Proteomes" id="UP000712600">
    <property type="component" value="Unassembled WGS sequence"/>
</dbReference>